<dbReference type="AlphaFoldDB" id="A0A4Q5LIE2"/>
<protein>
    <recommendedName>
        <fullName evidence="3">RES domain-containing protein</fullName>
    </recommendedName>
</protein>
<dbReference type="EMBL" id="SEWE01000001">
    <property type="protein sequence ID" value="RYU84756.1"/>
    <property type="molecule type" value="Genomic_DNA"/>
</dbReference>
<evidence type="ECO:0000313" key="1">
    <source>
        <dbReference type="EMBL" id="RYU84756.1"/>
    </source>
</evidence>
<organism evidence="1 2">
    <name type="scientific">Hymenobacter persicinus</name>
    <dbReference type="NCBI Taxonomy" id="2025506"/>
    <lineage>
        <taxon>Bacteria</taxon>
        <taxon>Pseudomonadati</taxon>
        <taxon>Bacteroidota</taxon>
        <taxon>Cytophagia</taxon>
        <taxon>Cytophagales</taxon>
        <taxon>Hymenobacteraceae</taxon>
        <taxon>Hymenobacter</taxon>
    </lineage>
</organism>
<gene>
    <name evidence="1" type="ORF">EWM57_00060</name>
</gene>
<reference evidence="1 2" key="1">
    <citation type="submission" date="2019-02" db="EMBL/GenBank/DDBJ databases">
        <title>Bacterial novel species isolated from soil.</title>
        <authorList>
            <person name="Jung H.-Y."/>
        </authorList>
    </citation>
    <scope>NUCLEOTIDE SEQUENCE [LARGE SCALE GENOMIC DNA]</scope>
    <source>
        <strain evidence="1 2">1-3-3-3</strain>
    </source>
</reference>
<dbReference type="OrthoDB" id="7068172at2"/>
<name>A0A4Q5LIE2_9BACT</name>
<evidence type="ECO:0000313" key="2">
    <source>
        <dbReference type="Proteomes" id="UP000294155"/>
    </source>
</evidence>
<evidence type="ECO:0008006" key="3">
    <source>
        <dbReference type="Google" id="ProtNLM"/>
    </source>
</evidence>
<dbReference type="Proteomes" id="UP000294155">
    <property type="component" value="Unassembled WGS sequence"/>
</dbReference>
<proteinExistence type="predicted"/>
<dbReference type="RefSeq" id="WP_129919092.1">
    <property type="nucleotide sequence ID" value="NZ_SEWE01000001.1"/>
</dbReference>
<sequence length="461" mass="53146">MPDLTGFLSDSFQYQLKATAALNSGNRFENALKHYFAAFFDEFRRLDSAHTVDSFQDAVSDTKPRLYDWIDCVREGLQGEINEYENLFNDISYAYQLFVRGKHYHATLHLFDVLEKYDMADVIEPGELGLYYKGRTKRPGDVVTDDDYYYHISFEKRFLIANQRFSYSGQPILYIGSSVLDVLYELRCDLSDYQKIALAAIGYDPLIETSISEKTGKRFPPLKVYDVTNHIHKTITQTLHRLMQAGVGVPACDDEGFRPNLKHLKKDFKKFILTQLCTFKRTHNHTFIEEYIPAQILTEALRINGYHGIKFPSTQFDGKLLDGHAQQNLSAIQENLALFTTYSGEEQYDYELMNYFIVQPLDEATAFAKSVAEHQEDIKAIQGDITTGVYHSGKLARPIEHASMNVGKVRGCEFDLDVEGKPYFDWDFARMELYAQASYLNQLKSQLMYFSNGEQNMFPMK</sequence>
<accession>A0A4Q5LIE2</accession>
<keyword evidence="2" id="KW-1185">Reference proteome</keyword>
<comment type="caution">
    <text evidence="1">The sequence shown here is derived from an EMBL/GenBank/DDBJ whole genome shotgun (WGS) entry which is preliminary data.</text>
</comment>